<feature type="region of interest" description="Disordered" evidence="1">
    <location>
        <begin position="1"/>
        <end position="23"/>
    </location>
</feature>
<reference evidence="2 3" key="1">
    <citation type="submission" date="2019-09" db="EMBL/GenBank/DDBJ databases">
        <authorList>
            <person name="Leyn A S."/>
        </authorList>
    </citation>
    <scope>NUCLEOTIDE SEQUENCE [LARGE SCALE GENOMIC DNA]</scope>
    <source>
        <strain evidence="2">AA231_1</strain>
    </source>
</reference>
<protein>
    <submittedName>
        <fullName evidence="2">Uncharacterized protein</fullName>
    </submittedName>
</protein>
<gene>
    <name evidence="2" type="ORF">AA23TX_02946</name>
</gene>
<dbReference type="AlphaFoldDB" id="A0A6I8LQG0"/>
<feature type="compositionally biased region" description="Polar residues" evidence="1">
    <location>
        <begin position="1"/>
        <end position="10"/>
    </location>
</feature>
<name>A0A6I8LQG0_9PSEU</name>
<organism evidence="2 3">
    <name type="scientific">Amycolatopsis camponoti</name>
    <dbReference type="NCBI Taxonomy" id="2606593"/>
    <lineage>
        <taxon>Bacteria</taxon>
        <taxon>Bacillati</taxon>
        <taxon>Actinomycetota</taxon>
        <taxon>Actinomycetes</taxon>
        <taxon>Pseudonocardiales</taxon>
        <taxon>Pseudonocardiaceae</taxon>
        <taxon>Amycolatopsis</taxon>
    </lineage>
</organism>
<accession>A0A6I8LQG0</accession>
<dbReference type="EMBL" id="CABVGP010000001">
    <property type="protein sequence ID" value="VVJ17925.1"/>
    <property type="molecule type" value="Genomic_DNA"/>
</dbReference>
<keyword evidence="3" id="KW-1185">Reference proteome</keyword>
<evidence type="ECO:0000313" key="2">
    <source>
        <dbReference type="EMBL" id="VVJ17925.1"/>
    </source>
</evidence>
<dbReference type="Proteomes" id="UP000399805">
    <property type="component" value="Unassembled WGS sequence"/>
</dbReference>
<sequence>MPADRTSSSHDLVVTGRPRSAPQSHKLVAHIVNNFIDD</sequence>
<proteinExistence type="predicted"/>
<evidence type="ECO:0000313" key="3">
    <source>
        <dbReference type="Proteomes" id="UP000399805"/>
    </source>
</evidence>
<evidence type="ECO:0000256" key="1">
    <source>
        <dbReference type="SAM" id="MobiDB-lite"/>
    </source>
</evidence>